<reference evidence="3 4" key="1">
    <citation type="submission" date="2018-03" db="EMBL/GenBank/DDBJ databases">
        <title>Genomic Encyclopedia of Type Strains, Phase III (KMG-III): the genomes of soil and plant-associated and newly described type strains.</title>
        <authorList>
            <person name="Whitman W."/>
        </authorList>
    </citation>
    <scope>NUCLEOTIDE SEQUENCE [LARGE SCALE GENOMIC DNA]</scope>
    <source>
        <strain evidence="3 4">CGMCC 4.7104</strain>
    </source>
</reference>
<dbReference type="InterPro" id="IPR006328">
    <property type="entry name" value="2-HAD"/>
</dbReference>
<dbReference type="SUPFAM" id="SSF56784">
    <property type="entry name" value="HAD-like"/>
    <property type="match status" value="1"/>
</dbReference>
<evidence type="ECO:0000313" key="4">
    <source>
        <dbReference type="Proteomes" id="UP000238312"/>
    </source>
</evidence>
<evidence type="ECO:0000313" key="3">
    <source>
        <dbReference type="EMBL" id="PRX68607.1"/>
    </source>
</evidence>
<dbReference type="GO" id="GO:0019120">
    <property type="term" value="F:hydrolase activity, acting on acid halide bonds, in C-halide compounds"/>
    <property type="evidence" value="ECO:0007669"/>
    <property type="project" value="InterPro"/>
</dbReference>
<dbReference type="NCBIfam" id="TIGR01493">
    <property type="entry name" value="HAD-SF-IA-v2"/>
    <property type="match status" value="1"/>
</dbReference>
<dbReference type="NCBIfam" id="TIGR01428">
    <property type="entry name" value="HAD_type_II"/>
    <property type="match status" value="1"/>
</dbReference>
<name>A0A2T0N7R4_9ACTN</name>
<comment type="caution">
    <text evidence="3">The sequence shown here is derived from an EMBL/GenBank/DDBJ whole genome shotgun (WGS) entry which is preliminary data.</text>
</comment>
<gene>
    <name evidence="3" type="ORF">B0I32_103569</name>
</gene>
<organism evidence="3 4">
    <name type="scientific">Nonomuraea fuscirosea</name>
    <dbReference type="NCBI Taxonomy" id="1291556"/>
    <lineage>
        <taxon>Bacteria</taxon>
        <taxon>Bacillati</taxon>
        <taxon>Actinomycetota</taxon>
        <taxon>Actinomycetes</taxon>
        <taxon>Streptosporangiales</taxon>
        <taxon>Streptosporangiaceae</taxon>
        <taxon>Nonomuraea</taxon>
    </lineage>
</organism>
<keyword evidence="2" id="KW-0378">Hydrolase</keyword>
<dbReference type="EMBL" id="PVNG01000003">
    <property type="protein sequence ID" value="PRX68607.1"/>
    <property type="molecule type" value="Genomic_DNA"/>
</dbReference>
<dbReference type="PANTHER" id="PTHR43316">
    <property type="entry name" value="HYDROLASE, HALOACID DELAHOGENASE-RELATED"/>
    <property type="match status" value="1"/>
</dbReference>
<dbReference type="AlphaFoldDB" id="A0A2T0N7R4"/>
<dbReference type="Gene3D" id="1.10.150.240">
    <property type="entry name" value="Putative phosphatase, domain 2"/>
    <property type="match status" value="1"/>
</dbReference>
<dbReference type="InterPro" id="IPR023214">
    <property type="entry name" value="HAD_sf"/>
</dbReference>
<dbReference type="Proteomes" id="UP000238312">
    <property type="component" value="Unassembled WGS sequence"/>
</dbReference>
<dbReference type="InterPro" id="IPR006439">
    <property type="entry name" value="HAD-SF_hydro_IA"/>
</dbReference>
<dbReference type="PRINTS" id="PR00413">
    <property type="entry name" value="HADHALOGNASE"/>
</dbReference>
<dbReference type="Pfam" id="PF00702">
    <property type="entry name" value="Hydrolase"/>
    <property type="match status" value="1"/>
</dbReference>
<comment type="similarity">
    <text evidence="1">Belongs to the HAD-like hydrolase superfamily. S-2-haloalkanoic acid dehalogenase family.</text>
</comment>
<dbReference type="InterPro" id="IPR023198">
    <property type="entry name" value="PGP-like_dom2"/>
</dbReference>
<evidence type="ECO:0000256" key="2">
    <source>
        <dbReference type="ARBA" id="ARBA00022801"/>
    </source>
</evidence>
<accession>A0A2T0N7R4</accession>
<evidence type="ECO:0000256" key="1">
    <source>
        <dbReference type="ARBA" id="ARBA00008106"/>
    </source>
</evidence>
<dbReference type="PANTHER" id="PTHR43316:SF3">
    <property type="entry name" value="HALOACID DEHALOGENASE, TYPE II (AFU_ORTHOLOGUE AFUA_2G07750)-RELATED"/>
    <property type="match status" value="1"/>
</dbReference>
<keyword evidence="4" id="KW-1185">Reference proteome</keyword>
<dbReference type="Gene3D" id="3.40.50.1000">
    <property type="entry name" value="HAD superfamily/HAD-like"/>
    <property type="match status" value="1"/>
</dbReference>
<dbReference type="InterPro" id="IPR051540">
    <property type="entry name" value="S-2-haloacid_dehalogenase"/>
</dbReference>
<sequence>MMGSMSDFDPAGLRVIAFDIFGTTFDWYTGVADQVARIAVEQGVTIDGGRFADEWRSRYVPSLQTVNRGERDWAYLDTLHRESLDDLLEIHGVAGAFDEAARRRLVHVWHRLPAWPDAATGLARLRRRYVLAALSNGGFALLTHLVNHSGLPFDCIVSAELARAYKPLPAPYLTAAGLLDVEAGQVLMTAAHAWDLDGARAAGLRTAFVERPLEKGPHGTPDRAADTTSDLSVTGFDGLADALGC</sequence>
<proteinExistence type="inferred from homology"/>
<protein>
    <submittedName>
        <fullName evidence="3">2-haloacid dehalogenase</fullName>
    </submittedName>
</protein>
<dbReference type="CDD" id="cd02588">
    <property type="entry name" value="HAD_L2-DEX"/>
    <property type="match status" value="1"/>
</dbReference>
<dbReference type="InterPro" id="IPR036412">
    <property type="entry name" value="HAD-like_sf"/>
</dbReference>